<keyword evidence="12" id="KW-1185">Reference proteome</keyword>
<dbReference type="Pfam" id="PF14555">
    <property type="entry name" value="UBA_4"/>
    <property type="match status" value="1"/>
</dbReference>
<dbReference type="SMART" id="SM00553">
    <property type="entry name" value="SEP"/>
    <property type="match status" value="1"/>
</dbReference>
<dbReference type="PROSITE" id="PS50033">
    <property type="entry name" value="UBX"/>
    <property type="match status" value="1"/>
</dbReference>
<gene>
    <name evidence="11" type="ORF">QYM36_012489</name>
</gene>
<organism evidence="11 12">
    <name type="scientific">Artemia franciscana</name>
    <name type="common">Brine shrimp</name>
    <name type="synonym">Artemia sanfranciscana</name>
    <dbReference type="NCBI Taxonomy" id="6661"/>
    <lineage>
        <taxon>Eukaryota</taxon>
        <taxon>Metazoa</taxon>
        <taxon>Ecdysozoa</taxon>
        <taxon>Arthropoda</taxon>
        <taxon>Crustacea</taxon>
        <taxon>Branchiopoda</taxon>
        <taxon>Anostraca</taxon>
        <taxon>Artemiidae</taxon>
        <taxon>Artemia</taxon>
    </lineage>
</organism>
<feature type="domain" description="UBX" evidence="9">
    <location>
        <begin position="327"/>
        <end position="404"/>
    </location>
</feature>
<dbReference type="InterPro" id="IPR001012">
    <property type="entry name" value="UBX_dom"/>
</dbReference>
<dbReference type="PANTHER" id="PTHR23333">
    <property type="entry name" value="UBX DOMAIN CONTAINING PROTEIN"/>
    <property type="match status" value="1"/>
</dbReference>
<accession>A0AA88HUZ2</accession>
<comment type="subcellular location">
    <subcellularLocation>
        <location evidence="2">Cytoplasm</location>
        <location evidence="2">Cytoskeleton</location>
        <location evidence="2">Microtubule organizing center</location>
        <location evidence="2">Centrosome</location>
    </subcellularLocation>
    <subcellularLocation>
        <location evidence="3">Golgi apparatus</location>
    </subcellularLocation>
    <subcellularLocation>
        <location evidence="1">Nucleus</location>
    </subcellularLocation>
</comment>
<evidence type="ECO:0000256" key="4">
    <source>
        <dbReference type="ARBA" id="ARBA00022490"/>
    </source>
</evidence>
<dbReference type="SMART" id="SM00166">
    <property type="entry name" value="UBX"/>
    <property type="match status" value="1"/>
</dbReference>
<dbReference type="AlphaFoldDB" id="A0AA88HUZ2"/>
<dbReference type="GO" id="GO:0007030">
    <property type="term" value="P:Golgi organization"/>
    <property type="evidence" value="ECO:0007669"/>
    <property type="project" value="TreeGrafter"/>
</dbReference>
<proteinExistence type="predicted"/>
<dbReference type="Pfam" id="PF00789">
    <property type="entry name" value="UBX"/>
    <property type="match status" value="1"/>
</dbReference>
<dbReference type="InterPro" id="IPR009060">
    <property type="entry name" value="UBA-like_sf"/>
</dbReference>
<dbReference type="GO" id="GO:0000045">
    <property type="term" value="P:autophagosome assembly"/>
    <property type="evidence" value="ECO:0007669"/>
    <property type="project" value="TreeGrafter"/>
</dbReference>
<evidence type="ECO:0000313" key="11">
    <source>
        <dbReference type="EMBL" id="KAK2711317.1"/>
    </source>
</evidence>
<dbReference type="PANTHER" id="PTHR23333:SF20">
    <property type="entry name" value="NSFL1 COFACTOR P47"/>
    <property type="match status" value="1"/>
</dbReference>
<dbReference type="Pfam" id="PF08059">
    <property type="entry name" value="SEP"/>
    <property type="match status" value="1"/>
</dbReference>
<name>A0AA88HUZ2_ARTSF</name>
<dbReference type="CDD" id="cd14348">
    <property type="entry name" value="UBA_p47"/>
    <property type="match status" value="1"/>
</dbReference>
<evidence type="ECO:0000313" key="12">
    <source>
        <dbReference type="Proteomes" id="UP001187531"/>
    </source>
</evidence>
<evidence type="ECO:0000259" key="10">
    <source>
        <dbReference type="PROSITE" id="PS51399"/>
    </source>
</evidence>
<protein>
    <recommendedName>
        <fullName evidence="13">NSFL1 cofactor p47</fullName>
    </recommendedName>
</protein>
<evidence type="ECO:0000256" key="7">
    <source>
        <dbReference type="ARBA" id="ARBA00023242"/>
    </source>
</evidence>
<dbReference type="SUPFAM" id="SSF102848">
    <property type="entry name" value="NSFL1 (p97 ATPase) cofactor p47, SEP domain"/>
    <property type="match status" value="1"/>
</dbReference>
<dbReference type="EMBL" id="JAVRJZ010000016">
    <property type="protein sequence ID" value="KAK2711318.1"/>
    <property type="molecule type" value="Genomic_DNA"/>
</dbReference>
<dbReference type="GO" id="GO:0043161">
    <property type="term" value="P:proteasome-mediated ubiquitin-dependent protein catabolic process"/>
    <property type="evidence" value="ECO:0007669"/>
    <property type="project" value="TreeGrafter"/>
</dbReference>
<feature type="compositionally biased region" description="Basic and acidic residues" evidence="8">
    <location>
        <begin position="85"/>
        <end position="96"/>
    </location>
</feature>
<dbReference type="GO" id="GO:0005829">
    <property type="term" value="C:cytosol"/>
    <property type="evidence" value="ECO:0007669"/>
    <property type="project" value="TreeGrafter"/>
</dbReference>
<evidence type="ECO:0000259" key="9">
    <source>
        <dbReference type="PROSITE" id="PS50033"/>
    </source>
</evidence>
<keyword evidence="5" id="KW-0333">Golgi apparatus</keyword>
<dbReference type="GO" id="GO:0043130">
    <property type="term" value="F:ubiquitin binding"/>
    <property type="evidence" value="ECO:0007669"/>
    <property type="project" value="TreeGrafter"/>
</dbReference>
<dbReference type="InterPro" id="IPR012989">
    <property type="entry name" value="SEP_domain"/>
</dbReference>
<dbReference type="GO" id="GO:0005794">
    <property type="term" value="C:Golgi apparatus"/>
    <property type="evidence" value="ECO:0007669"/>
    <property type="project" value="UniProtKB-SubCell"/>
</dbReference>
<dbReference type="Gene3D" id="1.10.8.10">
    <property type="entry name" value="DNA helicase RuvA subunit, C-terminal domain"/>
    <property type="match status" value="1"/>
</dbReference>
<dbReference type="PROSITE" id="PS51399">
    <property type="entry name" value="SEP"/>
    <property type="match status" value="1"/>
</dbReference>
<dbReference type="InterPro" id="IPR029071">
    <property type="entry name" value="Ubiquitin-like_domsf"/>
</dbReference>
<comment type="caution">
    <text evidence="11">The sequence shown here is derived from an EMBL/GenBank/DDBJ whole genome shotgun (WGS) entry which is preliminary data.</text>
</comment>
<feature type="domain" description="SEP" evidence="10">
    <location>
        <begin position="203"/>
        <end position="268"/>
    </location>
</feature>
<dbReference type="GO" id="GO:0061025">
    <property type="term" value="P:membrane fusion"/>
    <property type="evidence" value="ECO:0007669"/>
    <property type="project" value="TreeGrafter"/>
</dbReference>
<sequence length="406" mass="44615">MEKQREDDIKQFMELTNADEERARFFLESSGWNLTVAISTFLDEDASTMSGFQQSPHQPMRKQEENAEEMSVSDTDEEFTPTTIAKEEEKSKKSYDLRSTGGTRIATLRHSESSSDEENQAFFVGGGERSGQQVLGPPRKDKKKPGEIVQDLFKSAKEHGAEVVDPSTARRSQGSYFGGTGYRLGQTVDDTEVVASAPSPPKPKVVVLRLWKNGFSLDDGPLRSYDEPANRLFLQSIKQGEVPMELVREAKGGKVHLDMDDCRDRDYAPVKSKFKSFAGQGHMLGSPAPVFSGEGGTSAGGATAFPPLVDDPKACEAKAAASLNMDSCQPVTNIQIRFEDGSRLVGTFNQDHTIADVRRYIQIARPAFEVTPFSLIGGIPSKMITDESRSLKDLDLVGSSLMVRNK</sequence>
<feature type="region of interest" description="Disordered" evidence="8">
    <location>
        <begin position="47"/>
        <end position="119"/>
    </location>
</feature>
<dbReference type="GO" id="GO:0005634">
    <property type="term" value="C:nucleus"/>
    <property type="evidence" value="ECO:0007669"/>
    <property type="project" value="UniProtKB-SubCell"/>
</dbReference>
<reference evidence="11" key="1">
    <citation type="submission" date="2023-07" db="EMBL/GenBank/DDBJ databases">
        <title>Chromosome-level genome assembly of Artemia franciscana.</title>
        <authorList>
            <person name="Jo E."/>
        </authorList>
    </citation>
    <scope>NUCLEOTIDE SEQUENCE</scope>
    <source>
        <tissue evidence="11">Whole body</tissue>
    </source>
</reference>
<evidence type="ECO:0000256" key="6">
    <source>
        <dbReference type="ARBA" id="ARBA00023212"/>
    </source>
</evidence>
<evidence type="ECO:0000256" key="8">
    <source>
        <dbReference type="SAM" id="MobiDB-lite"/>
    </source>
</evidence>
<evidence type="ECO:0000256" key="3">
    <source>
        <dbReference type="ARBA" id="ARBA00004555"/>
    </source>
</evidence>
<dbReference type="GO" id="GO:0031468">
    <property type="term" value="P:nuclear membrane reassembly"/>
    <property type="evidence" value="ECO:0007669"/>
    <property type="project" value="TreeGrafter"/>
</dbReference>
<feature type="compositionally biased region" description="Polar residues" evidence="8">
    <location>
        <begin position="47"/>
        <end position="57"/>
    </location>
</feature>
<dbReference type="SUPFAM" id="SSF54236">
    <property type="entry name" value="Ubiquitin-like"/>
    <property type="match status" value="1"/>
</dbReference>
<evidence type="ECO:0000256" key="5">
    <source>
        <dbReference type="ARBA" id="ARBA00023034"/>
    </source>
</evidence>
<dbReference type="Gene3D" id="3.10.20.90">
    <property type="entry name" value="Phosphatidylinositol 3-kinase Catalytic Subunit, Chain A, domain 1"/>
    <property type="match status" value="1"/>
</dbReference>
<keyword evidence="7" id="KW-0539">Nucleus</keyword>
<dbReference type="SUPFAM" id="SSF46934">
    <property type="entry name" value="UBA-like"/>
    <property type="match status" value="1"/>
</dbReference>
<dbReference type="CDD" id="cd01770">
    <property type="entry name" value="UBX_UBXN2"/>
    <property type="match status" value="1"/>
</dbReference>
<dbReference type="Proteomes" id="UP001187531">
    <property type="component" value="Unassembled WGS sequence"/>
</dbReference>
<keyword evidence="6" id="KW-0206">Cytoskeleton</keyword>
<dbReference type="EMBL" id="JAVRJZ010000016">
    <property type="protein sequence ID" value="KAK2711317.1"/>
    <property type="molecule type" value="Genomic_DNA"/>
</dbReference>
<evidence type="ECO:0000256" key="2">
    <source>
        <dbReference type="ARBA" id="ARBA00004300"/>
    </source>
</evidence>
<dbReference type="InterPro" id="IPR036241">
    <property type="entry name" value="NSFL1C_SEP_dom_sf"/>
</dbReference>
<dbReference type="FunFam" id="3.30.420.210:FF:000001">
    <property type="entry name" value="NSFL1 (P97) cofactor (P47)"/>
    <property type="match status" value="1"/>
</dbReference>
<dbReference type="Gene3D" id="3.30.420.210">
    <property type="entry name" value="SEP domain"/>
    <property type="match status" value="1"/>
</dbReference>
<evidence type="ECO:0000256" key="1">
    <source>
        <dbReference type="ARBA" id="ARBA00004123"/>
    </source>
</evidence>
<keyword evidence="4" id="KW-0963">Cytoplasm</keyword>
<evidence type="ECO:0008006" key="13">
    <source>
        <dbReference type="Google" id="ProtNLM"/>
    </source>
</evidence>
<dbReference type="GO" id="GO:0005813">
    <property type="term" value="C:centrosome"/>
    <property type="evidence" value="ECO:0007669"/>
    <property type="project" value="UniProtKB-SubCell"/>
</dbReference>